<reference evidence="2" key="1">
    <citation type="submission" date="2020-10" db="EMBL/GenBank/DDBJ databases">
        <authorList>
            <person name="Gilroy R."/>
        </authorList>
    </citation>
    <scope>NUCLEOTIDE SEQUENCE</scope>
    <source>
        <strain evidence="2">B1-3475</strain>
    </source>
</reference>
<dbReference type="AlphaFoldDB" id="A0A9D9N137"/>
<organism evidence="2 3">
    <name type="scientific">Candidatus Cryptobacteroides intestinigallinarum</name>
    <dbReference type="NCBI Taxonomy" id="2840767"/>
    <lineage>
        <taxon>Bacteria</taxon>
        <taxon>Pseudomonadati</taxon>
        <taxon>Bacteroidota</taxon>
        <taxon>Bacteroidia</taxon>
        <taxon>Bacteroidales</taxon>
        <taxon>Candidatus Cryptobacteroides</taxon>
    </lineage>
</organism>
<evidence type="ECO:0000313" key="3">
    <source>
        <dbReference type="Proteomes" id="UP000823617"/>
    </source>
</evidence>
<evidence type="ECO:0008006" key="4">
    <source>
        <dbReference type="Google" id="ProtNLM"/>
    </source>
</evidence>
<evidence type="ECO:0000313" key="2">
    <source>
        <dbReference type="EMBL" id="MBO8456288.1"/>
    </source>
</evidence>
<keyword evidence="1" id="KW-0732">Signal</keyword>
<proteinExistence type="predicted"/>
<feature type="chain" id="PRO_5038454914" description="DUF1735 domain-containing protein" evidence="1">
    <location>
        <begin position="25"/>
        <end position="421"/>
    </location>
</feature>
<feature type="non-terminal residue" evidence="2">
    <location>
        <position position="421"/>
    </location>
</feature>
<sequence>MRKFHFFWLVSGIAFLMVSCQREASPAPQQLKNAFSYGGGISPIESIVYTAEEKEGCHVFYISPTAGLLDTETAQLADDYIKITVQDPSGAVDLYSGENEVEYKDVHVSSSSSSEVSSASLSVNLTSSRTLRLSLDVRMTSGQTLKAEYDGFCVKYPADPSGYDVVMDKAIYAYYFGQASAGTTTHNYYFTLTDAEYTADMSSGSPDYELKEEGYVLILDMFSDLEDGNWKTLPDGVYSASNGYGDHTYTVNYSVAFHFDSDGNRTQLLLAGPLSVETDETGVTTISGTFYENGAERTFAFRNNLQLINGLFNPSLPQIGEDVHVKGVYAEGLYNGNLMGSGTGMMQINIYDENAANDRNGYTATVVVFNKLFGDSASADIIPGEYVAGSDFSIGTWMPAQELNYMGMIFPYGTFVLYNDG</sequence>
<evidence type="ECO:0000256" key="1">
    <source>
        <dbReference type="SAM" id="SignalP"/>
    </source>
</evidence>
<feature type="signal peptide" evidence="1">
    <location>
        <begin position="1"/>
        <end position="24"/>
    </location>
</feature>
<gene>
    <name evidence="2" type="ORF">IAC08_07810</name>
</gene>
<dbReference type="EMBL" id="JADIMK010000078">
    <property type="protein sequence ID" value="MBO8456288.1"/>
    <property type="molecule type" value="Genomic_DNA"/>
</dbReference>
<dbReference type="PROSITE" id="PS51257">
    <property type="entry name" value="PROKAR_LIPOPROTEIN"/>
    <property type="match status" value="1"/>
</dbReference>
<accession>A0A9D9N137</accession>
<reference evidence="2" key="2">
    <citation type="journal article" date="2021" name="PeerJ">
        <title>Extensive microbial diversity within the chicken gut microbiome revealed by metagenomics and culture.</title>
        <authorList>
            <person name="Gilroy R."/>
            <person name="Ravi A."/>
            <person name="Getino M."/>
            <person name="Pursley I."/>
            <person name="Horton D.L."/>
            <person name="Alikhan N.F."/>
            <person name="Baker D."/>
            <person name="Gharbi K."/>
            <person name="Hall N."/>
            <person name="Watson M."/>
            <person name="Adriaenssens E.M."/>
            <person name="Foster-Nyarko E."/>
            <person name="Jarju S."/>
            <person name="Secka A."/>
            <person name="Antonio M."/>
            <person name="Oren A."/>
            <person name="Chaudhuri R.R."/>
            <person name="La Ragione R."/>
            <person name="Hildebrand F."/>
            <person name="Pallen M.J."/>
        </authorList>
    </citation>
    <scope>NUCLEOTIDE SEQUENCE</scope>
    <source>
        <strain evidence="2">B1-3475</strain>
    </source>
</reference>
<dbReference type="Proteomes" id="UP000823617">
    <property type="component" value="Unassembled WGS sequence"/>
</dbReference>
<protein>
    <recommendedName>
        <fullName evidence="4">DUF1735 domain-containing protein</fullName>
    </recommendedName>
</protein>
<comment type="caution">
    <text evidence="2">The sequence shown here is derived from an EMBL/GenBank/DDBJ whole genome shotgun (WGS) entry which is preliminary data.</text>
</comment>
<name>A0A9D9N137_9BACT</name>